<gene>
    <name evidence="7" type="ORF">WKR92_00330</name>
</gene>
<dbReference type="GO" id="GO:0016829">
    <property type="term" value="F:lyase activity"/>
    <property type="evidence" value="ECO:0007669"/>
    <property type="project" value="UniProtKB-KW"/>
</dbReference>
<comment type="caution">
    <text evidence="7">The sequence shown here is derived from an EMBL/GenBank/DDBJ whole genome shotgun (WGS) entry which is preliminary data.</text>
</comment>
<keyword evidence="2" id="KW-0732">Signal</keyword>
<sequence length="526" mass="60454">MLGKLKLLYSTIKHLKPVQIKYQVFYRLQRPQKLGEYSTNYDPDLISPLKFNEVPPVYSALHDGNSFTFLNLSKEFNHGIDWDFQEYGKLWNYNLQYLNYIFQTGISVRKSLSLINSLHASLQDGSLLLEPYPVSLRSINIIRLFSKYQLTDAKVLSSLHGELDFLSRRMENHLLGNHLLENAFALTMGGAFFSNNNWLKKGKDVLTHQLNEQILPDGGHFELSPMYHQIILFRLLELIDWYSKWEKKEEYFQHFLNHKAALMVKWLNQMTFKNGDIPHFNDSAVEIAYSTEWLLNYANKLGIRSDNRPLNSSGYRSYVTSIYECKIDCAQIGPSYQPGHAHADALSFILYSDGKPLLVEAGTSTYEANAIRQTERSTKSHNTVVVDGTDQSEVYGGFRVGSRAETRIISEDENSIVASHDGYKQKFNAIHTRTFSFQEDLIEIKDVISSRVSSKANFHLHPDIEIEKVNDSRYILGDIGTISFSNLIKSSIESYDFAEGFNKTRKGKVLVINFVNELNTKIDFNR</sequence>
<proteinExistence type="predicted"/>
<dbReference type="Gene3D" id="1.50.10.100">
    <property type="entry name" value="Chondroitin AC/alginate lyase"/>
    <property type="match status" value="1"/>
</dbReference>
<dbReference type="InterPro" id="IPR012480">
    <property type="entry name" value="Hepar_II_III_C"/>
</dbReference>
<name>A0ABV5C9P4_9SPHI</name>
<dbReference type="PANTHER" id="PTHR39210:SF1">
    <property type="entry name" value="HEPARIN-SULFATE LYASE"/>
    <property type="match status" value="1"/>
</dbReference>
<keyword evidence="8" id="KW-1185">Reference proteome</keyword>
<accession>A0ABV5C9P4</accession>
<dbReference type="InterPro" id="IPR008929">
    <property type="entry name" value="Chondroitin_lyas"/>
</dbReference>
<dbReference type="RefSeq" id="WP_375555850.1">
    <property type="nucleotide sequence ID" value="NZ_JBBVGT010000001.1"/>
</dbReference>
<dbReference type="EMBL" id="JBBVGT010000001">
    <property type="protein sequence ID" value="MFB5944266.1"/>
    <property type="molecule type" value="Genomic_DNA"/>
</dbReference>
<reference evidence="7 8" key="1">
    <citation type="submission" date="2024-04" db="EMBL/GenBank/DDBJ databases">
        <title>Albibacterium profundi sp. nov., isolated from sediment of the Challenger Deep of Mariana Trench.</title>
        <authorList>
            <person name="Wang Y."/>
        </authorList>
    </citation>
    <scope>NUCLEOTIDE SEQUENCE [LARGE SCALE GENOMIC DNA]</scope>
    <source>
        <strain evidence="7 8">RHL897</strain>
    </source>
</reference>
<protein>
    <submittedName>
        <fullName evidence="7">Alginate lyase family protein</fullName>
    </submittedName>
</protein>
<keyword evidence="3" id="KW-0574">Periplasm</keyword>
<evidence type="ECO:0000256" key="3">
    <source>
        <dbReference type="ARBA" id="ARBA00022764"/>
    </source>
</evidence>
<evidence type="ECO:0000256" key="4">
    <source>
        <dbReference type="ARBA" id="ARBA00023239"/>
    </source>
</evidence>
<evidence type="ECO:0000313" key="8">
    <source>
        <dbReference type="Proteomes" id="UP001580928"/>
    </source>
</evidence>
<dbReference type="InterPro" id="IPR031680">
    <property type="entry name" value="Hepar_II_III_N"/>
</dbReference>
<dbReference type="Pfam" id="PF07940">
    <property type="entry name" value="Hepar_II_III_C"/>
    <property type="match status" value="1"/>
</dbReference>
<evidence type="ECO:0000259" key="5">
    <source>
        <dbReference type="Pfam" id="PF07940"/>
    </source>
</evidence>
<organism evidence="7 8">
    <name type="scientific">Albibacterium profundi</name>
    <dbReference type="NCBI Taxonomy" id="3134906"/>
    <lineage>
        <taxon>Bacteria</taxon>
        <taxon>Pseudomonadati</taxon>
        <taxon>Bacteroidota</taxon>
        <taxon>Sphingobacteriia</taxon>
        <taxon>Sphingobacteriales</taxon>
        <taxon>Sphingobacteriaceae</taxon>
        <taxon>Albibacterium</taxon>
    </lineage>
</organism>
<dbReference type="SUPFAM" id="SSF48230">
    <property type="entry name" value="Chondroitin AC/alginate lyase"/>
    <property type="match status" value="1"/>
</dbReference>
<evidence type="ECO:0000313" key="7">
    <source>
        <dbReference type="EMBL" id="MFB5944266.1"/>
    </source>
</evidence>
<evidence type="ECO:0000259" key="6">
    <source>
        <dbReference type="Pfam" id="PF16889"/>
    </source>
</evidence>
<keyword evidence="4 7" id="KW-0456">Lyase</keyword>
<dbReference type="PANTHER" id="PTHR39210">
    <property type="entry name" value="HEPARIN-SULFATE LYASE"/>
    <property type="match status" value="1"/>
</dbReference>
<dbReference type="Pfam" id="PF16889">
    <property type="entry name" value="Hepar_II_III_N"/>
    <property type="match status" value="1"/>
</dbReference>
<dbReference type="Proteomes" id="UP001580928">
    <property type="component" value="Unassembled WGS sequence"/>
</dbReference>
<comment type="subcellular location">
    <subcellularLocation>
        <location evidence="1">Periplasm</location>
    </subcellularLocation>
</comment>
<dbReference type="Gene3D" id="2.70.98.70">
    <property type="match status" value="1"/>
</dbReference>
<evidence type="ECO:0000256" key="1">
    <source>
        <dbReference type="ARBA" id="ARBA00004418"/>
    </source>
</evidence>
<feature type="domain" description="Heparin-sulfate lyase N-terminal" evidence="6">
    <location>
        <begin position="158"/>
        <end position="287"/>
    </location>
</feature>
<feature type="domain" description="Heparinase II/III-like C-terminal" evidence="5">
    <location>
        <begin position="310"/>
        <end position="522"/>
    </location>
</feature>
<evidence type="ECO:0000256" key="2">
    <source>
        <dbReference type="ARBA" id="ARBA00022729"/>
    </source>
</evidence>